<dbReference type="EMBL" id="SGBB01000021">
    <property type="protein sequence ID" value="RZD17828.1"/>
    <property type="molecule type" value="Genomic_DNA"/>
</dbReference>
<feature type="transmembrane region" description="Helical" evidence="7">
    <location>
        <begin position="141"/>
        <end position="164"/>
    </location>
</feature>
<dbReference type="Proteomes" id="UP000319296">
    <property type="component" value="Unassembled WGS sequence"/>
</dbReference>
<dbReference type="GO" id="GO:0034755">
    <property type="term" value="P:iron ion transmembrane transport"/>
    <property type="evidence" value="ECO:0007669"/>
    <property type="project" value="TreeGrafter"/>
</dbReference>
<evidence type="ECO:0000313" key="9">
    <source>
        <dbReference type="Proteomes" id="UP000319296"/>
    </source>
</evidence>
<feature type="region of interest" description="Disordered" evidence="6">
    <location>
        <begin position="1"/>
        <end position="44"/>
    </location>
</feature>
<dbReference type="InterPro" id="IPR001046">
    <property type="entry name" value="NRAMP_fam"/>
</dbReference>
<evidence type="ECO:0000256" key="4">
    <source>
        <dbReference type="ARBA" id="ARBA00022989"/>
    </source>
</evidence>
<dbReference type="GO" id="GO:0005886">
    <property type="term" value="C:plasma membrane"/>
    <property type="evidence" value="ECO:0007669"/>
    <property type="project" value="TreeGrafter"/>
</dbReference>
<evidence type="ECO:0000313" key="8">
    <source>
        <dbReference type="EMBL" id="RZD17828.1"/>
    </source>
</evidence>
<feature type="transmembrane region" description="Helical" evidence="7">
    <location>
        <begin position="283"/>
        <end position="306"/>
    </location>
</feature>
<feature type="transmembrane region" description="Helical" evidence="7">
    <location>
        <begin position="439"/>
        <end position="460"/>
    </location>
</feature>
<dbReference type="GO" id="GO:0005384">
    <property type="term" value="F:manganese ion transmembrane transporter activity"/>
    <property type="evidence" value="ECO:0007669"/>
    <property type="project" value="TreeGrafter"/>
</dbReference>
<evidence type="ECO:0000256" key="7">
    <source>
        <dbReference type="SAM" id="Phobius"/>
    </source>
</evidence>
<keyword evidence="4 7" id="KW-1133">Transmembrane helix</keyword>
<evidence type="ECO:0000256" key="3">
    <source>
        <dbReference type="ARBA" id="ARBA00022692"/>
    </source>
</evidence>
<organism evidence="8 9">
    <name type="scientific">Candidatus Acididesulfobacter diazotrophicus</name>
    <dbReference type="NCBI Taxonomy" id="2597226"/>
    <lineage>
        <taxon>Bacteria</taxon>
        <taxon>Deltaproteobacteria</taxon>
        <taxon>Candidatus Acidulodesulfobacterales</taxon>
        <taxon>Candidatus Acididesulfobacter</taxon>
    </lineage>
</organism>
<feature type="transmembrane region" description="Helical" evidence="7">
    <location>
        <begin position="409"/>
        <end position="427"/>
    </location>
</feature>
<feature type="compositionally biased region" description="Basic and acidic residues" evidence="6">
    <location>
        <begin position="1"/>
        <end position="15"/>
    </location>
</feature>
<keyword evidence="5 7" id="KW-0472">Membrane</keyword>
<dbReference type="PANTHER" id="PTHR11706">
    <property type="entry name" value="SOLUTE CARRIER PROTEIN FAMILY 11 MEMBER"/>
    <property type="match status" value="1"/>
</dbReference>
<feature type="transmembrane region" description="Helical" evidence="7">
    <location>
        <begin position="59"/>
        <end position="76"/>
    </location>
</feature>
<proteinExistence type="predicted"/>
<protein>
    <submittedName>
        <fullName evidence="8">Divalent metal cation transporter</fullName>
    </submittedName>
</protein>
<evidence type="ECO:0000256" key="5">
    <source>
        <dbReference type="ARBA" id="ARBA00023136"/>
    </source>
</evidence>
<comment type="subcellular location">
    <subcellularLocation>
        <location evidence="1">Membrane</location>
        <topology evidence="1">Multi-pass membrane protein</topology>
    </subcellularLocation>
</comment>
<dbReference type="PANTHER" id="PTHR11706:SF33">
    <property type="entry name" value="NATURAL RESISTANCE-ASSOCIATED MACROPHAGE PROTEIN 2"/>
    <property type="match status" value="1"/>
</dbReference>
<name>A0A519BKL8_9DELT</name>
<gene>
    <name evidence="8" type="ORF">EVG15_09195</name>
</gene>
<feature type="transmembrane region" description="Helical" evidence="7">
    <location>
        <begin position="202"/>
        <end position="221"/>
    </location>
</feature>
<evidence type="ECO:0000256" key="2">
    <source>
        <dbReference type="ARBA" id="ARBA00022448"/>
    </source>
</evidence>
<feature type="transmembrane region" description="Helical" evidence="7">
    <location>
        <begin position="329"/>
        <end position="355"/>
    </location>
</feature>
<dbReference type="Pfam" id="PF01566">
    <property type="entry name" value="Nramp"/>
    <property type="match status" value="1"/>
</dbReference>
<accession>A0A519BKL8</accession>
<reference evidence="8 9" key="1">
    <citation type="journal article" date="2019" name="ISME J.">
        <title>Insights into ecological role of a new deltaproteobacterial order Candidatus Acidulodesulfobacterales by metagenomics and metatranscriptomics.</title>
        <authorList>
            <person name="Tan S."/>
            <person name="Liu J."/>
            <person name="Fang Y."/>
            <person name="Hedlund B.P."/>
            <person name="Lian Z.H."/>
            <person name="Huang L.Y."/>
            <person name="Li J.T."/>
            <person name="Huang L.N."/>
            <person name="Li W.J."/>
            <person name="Jiang H.C."/>
            <person name="Dong H.L."/>
            <person name="Shu W.S."/>
        </authorList>
    </citation>
    <scope>NUCLEOTIDE SEQUENCE [LARGE SCALE GENOMIC DNA]</scope>
    <source>
        <strain evidence="8">AP1</strain>
    </source>
</reference>
<feature type="transmembrane region" description="Helical" evidence="7">
    <location>
        <begin position="376"/>
        <end position="397"/>
    </location>
</feature>
<dbReference type="GO" id="GO:0015086">
    <property type="term" value="F:cadmium ion transmembrane transporter activity"/>
    <property type="evidence" value="ECO:0007669"/>
    <property type="project" value="TreeGrafter"/>
</dbReference>
<sequence>MNKYQPEKNNYKRDIQPSATDNSEKHTLNNNNNNGIKKRGRKGIREGKNKNYRDKFKRITYRGLHFFKVLGPGFIVMIADMDAGSVTTAGVSGAKWGYKLILMQIILIPFLYLIQSMTSRLGCVTRKGHGELIREYYGSKWAAFATITLFVTVFAALLTEFSGIAASGEIFNIPKIYSIGFSTLILLLVVFTGSYKKAENIAIIFALSGFVFIPAAIFAHPDLHQLVFNGLIGSQPIFNKNYAFLIAANAGAVIMPWMIYYQQSATVDKNLCKKDVKLAETDTLVGSIITQLLMIAVIVMTAATLYKNHIVPSSAKAIGQSLIPLAGKYAGLLFAIGLYSSSVLAAFVVSIAFAWAAGETWGFKHSLNHKFKESKIFHLLYMALIILAALIVLAPNIPLVTLMVDVEAFNGFILPIVLVFLIILVGNKKILGEYTYSKAKLATVALVGIAMVALGIVAVLPQNWL</sequence>
<feature type="transmembrane region" description="Helical" evidence="7">
    <location>
        <begin position="96"/>
        <end position="114"/>
    </location>
</feature>
<keyword evidence="3 7" id="KW-0812">Transmembrane</keyword>
<dbReference type="AlphaFoldDB" id="A0A519BKL8"/>
<evidence type="ECO:0000256" key="1">
    <source>
        <dbReference type="ARBA" id="ARBA00004141"/>
    </source>
</evidence>
<keyword evidence="2" id="KW-0813">Transport</keyword>
<feature type="transmembrane region" description="Helical" evidence="7">
    <location>
        <begin position="241"/>
        <end position="262"/>
    </location>
</feature>
<evidence type="ECO:0000256" key="6">
    <source>
        <dbReference type="SAM" id="MobiDB-lite"/>
    </source>
</evidence>
<feature type="transmembrane region" description="Helical" evidence="7">
    <location>
        <begin position="176"/>
        <end position="195"/>
    </location>
</feature>
<comment type="caution">
    <text evidence="8">The sequence shown here is derived from an EMBL/GenBank/DDBJ whole genome shotgun (WGS) entry which is preliminary data.</text>
</comment>